<feature type="transmembrane region" description="Helical" evidence="1">
    <location>
        <begin position="422"/>
        <end position="445"/>
    </location>
</feature>
<name>A0AAD6XYE3_9AGAR</name>
<evidence type="ECO:0000256" key="1">
    <source>
        <dbReference type="SAM" id="Phobius"/>
    </source>
</evidence>
<feature type="transmembrane region" description="Helical" evidence="1">
    <location>
        <begin position="388"/>
        <end position="410"/>
    </location>
</feature>
<dbReference type="AlphaFoldDB" id="A0AAD6XYE3"/>
<accession>A0AAD6XYE3</accession>
<keyword evidence="1" id="KW-0472">Membrane</keyword>
<dbReference type="PANTHER" id="PTHR35043:SF7">
    <property type="entry name" value="TRANSCRIPTION FACTOR DOMAIN-CONTAINING PROTEIN"/>
    <property type="match status" value="1"/>
</dbReference>
<gene>
    <name evidence="2" type="ORF">GGX14DRAFT_546828</name>
</gene>
<dbReference type="PANTHER" id="PTHR35043">
    <property type="entry name" value="TRANSCRIPTION FACTOR DOMAIN-CONTAINING PROTEIN"/>
    <property type="match status" value="1"/>
</dbReference>
<protein>
    <submittedName>
        <fullName evidence="2">Uncharacterized protein</fullName>
    </submittedName>
</protein>
<reference evidence="2" key="1">
    <citation type="submission" date="2023-03" db="EMBL/GenBank/DDBJ databases">
        <title>Massive genome expansion in bonnet fungi (Mycena s.s.) driven by repeated elements and novel gene families across ecological guilds.</title>
        <authorList>
            <consortium name="Lawrence Berkeley National Laboratory"/>
            <person name="Harder C.B."/>
            <person name="Miyauchi S."/>
            <person name="Viragh M."/>
            <person name="Kuo A."/>
            <person name="Thoen E."/>
            <person name="Andreopoulos B."/>
            <person name="Lu D."/>
            <person name="Skrede I."/>
            <person name="Drula E."/>
            <person name="Henrissat B."/>
            <person name="Morin E."/>
            <person name="Kohler A."/>
            <person name="Barry K."/>
            <person name="LaButti K."/>
            <person name="Morin E."/>
            <person name="Salamov A."/>
            <person name="Lipzen A."/>
            <person name="Mereny Z."/>
            <person name="Hegedus B."/>
            <person name="Baldrian P."/>
            <person name="Stursova M."/>
            <person name="Weitz H."/>
            <person name="Taylor A."/>
            <person name="Grigoriev I.V."/>
            <person name="Nagy L.G."/>
            <person name="Martin F."/>
            <person name="Kauserud H."/>
        </authorList>
    </citation>
    <scope>NUCLEOTIDE SEQUENCE</scope>
    <source>
        <strain evidence="2">9144</strain>
    </source>
</reference>
<organism evidence="2 3">
    <name type="scientific">Mycena pura</name>
    <dbReference type="NCBI Taxonomy" id="153505"/>
    <lineage>
        <taxon>Eukaryota</taxon>
        <taxon>Fungi</taxon>
        <taxon>Dikarya</taxon>
        <taxon>Basidiomycota</taxon>
        <taxon>Agaricomycotina</taxon>
        <taxon>Agaricomycetes</taxon>
        <taxon>Agaricomycetidae</taxon>
        <taxon>Agaricales</taxon>
        <taxon>Marasmiineae</taxon>
        <taxon>Mycenaceae</taxon>
        <taxon>Mycena</taxon>
    </lineage>
</organism>
<feature type="transmembrane region" description="Helical" evidence="1">
    <location>
        <begin position="305"/>
        <end position="323"/>
    </location>
</feature>
<proteinExistence type="predicted"/>
<dbReference type="EMBL" id="JARJCW010000144">
    <property type="protein sequence ID" value="KAJ7190684.1"/>
    <property type="molecule type" value="Genomic_DNA"/>
</dbReference>
<evidence type="ECO:0000313" key="3">
    <source>
        <dbReference type="Proteomes" id="UP001219525"/>
    </source>
</evidence>
<keyword evidence="1" id="KW-0812">Transmembrane</keyword>
<keyword evidence="3" id="KW-1185">Reference proteome</keyword>
<sequence>MVDDEIDQFLGNAGNIQVADVPAFRRNTIASWRSSTASTCIRRFYCLSHLRHKADAGCIISKLGPFHQSKWSLVLRPQNAQFSAFSKHFAEILMPSERLKYGNQTAITNAVPSQGYHIGPRARNDSCDDIDKCRRLFDIVWGCLTTIFACTWVSVHPNVPPPDPNPPDSFWPKLKWSILVTTRPLSRRLKLMLTAVIAPELMVGFAARQFMVARSFSKEFNISRTHGYFISMGGFVTGTGGHPIVTKEQVHKHIGDISKVREKTIKDKSKGDALSKGVALLQELWFVTQCLARAIQHLPLTELEVATLAFVILNVFIWVLWWGKPLDVHDPIAIGSGDVPEFQPQVLGWGKRLLGLLGFPYYDYNPVLSNSVPSFWSMSKADNTSGKYHTIPGFAEFIVGSVFGAIHFAAWNASFPSSYEKWIWRSCALLVTAIPLLILVLVFILKSFANIRHAAALPVLLLSIPVYVIARLFLIVLPFAALRALPSGAFVDVDWSIYIPHL</sequence>
<dbReference type="Proteomes" id="UP001219525">
    <property type="component" value="Unassembled WGS sequence"/>
</dbReference>
<feature type="transmembrane region" description="Helical" evidence="1">
    <location>
        <begin position="457"/>
        <end position="481"/>
    </location>
</feature>
<keyword evidence="1" id="KW-1133">Transmembrane helix</keyword>
<comment type="caution">
    <text evidence="2">The sequence shown here is derived from an EMBL/GenBank/DDBJ whole genome shotgun (WGS) entry which is preliminary data.</text>
</comment>
<evidence type="ECO:0000313" key="2">
    <source>
        <dbReference type="EMBL" id="KAJ7190684.1"/>
    </source>
</evidence>